<evidence type="ECO:0000256" key="1">
    <source>
        <dbReference type="SAM" id="Phobius"/>
    </source>
</evidence>
<keyword evidence="1" id="KW-1133">Transmembrane helix</keyword>
<keyword evidence="4" id="KW-1185">Reference proteome</keyword>
<name>A0ABM9LER8_9MYCO</name>
<feature type="transmembrane region" description="Helical" evidence="1">
    <location>
        <begin position="135"/>
        <end position="154"/>
    </location>
</feature>
<sequence length="200" mass="20808">MTLRLQCWLFAVGATFFAVATAPGVPAVVTATGTNVLCFIGSWFFTSAAFIQWRGAGPQVPERLSASTQLAGTVMFNLSTGAAVWAHRVPAERDFVWTPDAFGSTLFLVSSAVAVYLVVRGGGWLRPDSREWQAGWLNLIGSVAFGASAVGAVVRGAGTVADQRLANVGTFVGALCFLVAALVTLPARAQSARADANSPG</sequence>
<dbReference type="EMBL" id="OY726397">
    <property type="protein sequence ID" value="CAJ1497732.1"/>
    <property type="molecule type" value="Genomic_DNA"/>
</dbReference>
<keyword evidence="1" id="KW-0812">Transmembrane</keyword>
<feature type="transmembrane region" description="Helical" evidence="1">
    <location>
        <begin position="106"/>
        <end position="123"/>
    </location>
</feature>
<gene>
    <name evidence="3" type="ORF">MU0053_000982</name>
</gene>
<evidence type="ECO:0000313" key="4">
    <source>
        <dbReference type="Proteomes" id="UP001190465"/>
    </source>
</evidence>
<reference evidence="3 4" key="1">
    <citation type="submission" date="2023-08" db="EMBL/GenBank/DDBJ databases">
        <authorList>
            <person name="Folkvardsen B D."/>
            <person name="Norman A."/>
        </authorList>
    </citation>
    <scope>NUCLEOTIDE SEQUENCE [LARGE SCALE GENOMIC DNA]</scope>
    <source>
        <strain evidence="3 4">Mu0053</strain>
    </source>
</reference>
<evidence type="ECO:0000313" key="3">
    <source>
        <dbReference type="EMBL" id="CAJ1497732.1"/>
    </source>
</evidence>
<dbReference type="Proteomes" id="UP001190465">
    <property type="component" value="Chromosome"/>
</dbReference>
<proteinExistence type="predicted"/>
<feature type="chain" id="PRO_5045353432" description="YrhK domain-containing protein" evidence="2">
    <location>
        <begin position="21"/>
        <end position="200"/>
    </location>
</feature>
<feature type="transmembrane region" description="Helical" evidence="1">
    <location>
        <begin position="65"/>
        <end position="86"/>
    </location>
</feature>
<feature type="transmembrane region" description="Helical" evidence="1">
    <location>
        <begin position="34"/>
        <end position="53"/>
    </location>
</feature>
<dbReference type="RefSeq" id="WP_308481263.1">
    <property type="nucleotide sequence ID" value="NZ_OY726397.1"/>
</dbReference>
<keyword evidence="2" id="KW-0732">Signal</keyword>
<feature type="transmembrane region" description="Helical" evidence="1">
    <location>
        <begin position="166"/>
        <end position="185"/>
    </location>
</feature>
<keyword evidence="1" id="KW-0472">Membrane</keyword>
<evidence type="ECO:0000256" key="2">
    <source>
        <dbReference type="SAM" id="SignalP"/>
    </source>
</evidence>
<organism evidence="3 4">
    <name type="scientific">[Mycobacterium] burgundiense</name>
    <dbReference type="NCBI Taxonomy" id="3064286"/>
    <lineage>
        <taxon>Bacteria</taxon>
        <taxon>Bacillati</taxon>
        <taxon>Actinomycetota</taxon>
        <taxon>Actinomycetes</taxon>
        <taxon>Mycobacteriales</taxon>
        <taxon>Mycobacteriaceae</taxon>
        <taxon>Mycolicibacterium</taxon>
    </lineage>
</organism>
<feature type="signal peptide" evidence="2">
    <location>
        <begin position="1"/>
        <end position="20"/>
    </location>
</feature>
<evidence type="ECO:0008006" key="5">
    <source>
        <dbReference type="Google" id="ProtNLM"/>
    </source>
</evidence>
<protein>
    <recommendedName>
        <fullName evidence="5">YrhK domain-containing protein</fullName>
    </recommendedName>
</protein>
<accession>A0ABM9LER8</accession>